<evidence type="ECO:0000313" key="8">
    <source>
        <dbReference type="EnsemblMetazoa" id="AALB004330-PA"/>
    </source>
</evidence>
<keyword evidence="9" id="KW-1185">Reference proteome</keyword>
<accession>A0A182FCU4</accession>
<dbReference type="VEuPathDB" id="VectorBase:AALB004330"/>
<dbReference type="InterPro" id="IPR013087">
    <property type="entry name" value="Znf_C2H2_type"/>
</dbReference>
<keyword evidence="2" id="KW-0479">Metal-binding</keyword>
<sequence length="304" mass="33529">MLTPATYLREFAGATTPESIAAAAAAAVQLATSAQTGSSSTAAALPIPLFKGMCMTPPPAPVVPSPIAGDVTTTEDCIIQQQELIVKEEETECLPEQATPVHVKKEPVSELEEEELDESAELFGKHADTLVGEPADELSAFTSGATGNQMLAQQGSINDDIALMVAQPDVHGFFRCPVGTCDRKYKIKYSLLRHLRNECIGNRRYSCPKCDKKFSYSFIMNRHLLNVHKDSHNPELWSDYYNFGSLTDDLYGRGDAQGRLNQARLVGRKNGQNYPCLKCGKWYSTRSIMLRHMNHECGVEKKIQ</sequence>
<reference evidence="8 9" key="1">
    <citation type="journal article" date="2017" name="G3 (Bethesda)">
        <title>The Physical Genome Mapping of Anopheles albimanus Corrected Scaffold Misassemblies and Identified Interarm Rearrangements in Genus Anopheles.</title>
        <authorList>
            <person name="Artemov G.N."/>
            <person name="Peery A.N."/>
            <person name="Jiang X."/>
            <person name="Tu Z."/>
            <person name="Stegniy V.N."/>
            <person name="Sharakhova M.V."/>
            <person name="Sharakhov I.V."/>
        </authorList>
    </citation>
    <scope>NUCLEOTIDE SEQUENCE [LARGE SCALE GENOMIC DNA]</scope>
    <source>
        <strain evidence="8 9">ALBI9_A</strain>
    </source>
</reference>
<evidence type="ECO:0000256" key="2">
    <source>
        <dbReference type="ARBA" id="ARBA00022723"/>
    </source>
</evidence>
<dbReference type="STRING" id="7167.A0A182FCU4"/>
<dbReference type="GO" id="GO:0008270">
    <property type="term" value="F:zinc ion binding"/>
    <property type="evidence" value="ECO:0007669"/>
    <property type="project" value="UniProtKB-KW"/>
</dbReference>
<feature type="domain" description="C2H2-type" evidence="7">
    <location>
        <begin position="274"/>
        <end position="301"/>
    </location>
</feature>
<dbReference type="SUPFAM" id="SSF57667">
    <property type="entry name" value="beta-beta-alpha zinc fingers"/>
    <property type="match status" value="1"/>
</dbReference>
<keyword evidence="5" id="KW-0862">Zinc</keyword>
<dbReference type="Gene3D" id="3.30.160.60">
    <property type="entry name" value="Classic Zinc Finger"/>
    <property type="match status" value="1"/>
</dbReference>
<proteinExistence type="predicted"/>
<feature type="domain" description="C2H2-type" evidence="7">
    <location>
        <begin position="205"/>
        <end position="233"/>
    </location>
</feature>
<evidence type="ECO:0000256" key="1">
    <source>
        <dbReference type="ARBA" id="ARBA00004123"/>
    </source>
</evidence>
<protein>
    <recommendedName>
        <fullName evidence="7">C2H2-type domain-containing protein</fullName>
    </recommendedName>
</protein>
<dbReference type="PROSITE" id="PS50157">
    <property type="entry name" value="ZINC_FINGER_C2H2_2"/>
    <property type="match status" value="2"/>
</dbReference>
<dbReference type="PANTHER" id="PTHR24394">
    <property type="entry name" value="ZINC FINGER PROTEIN"/>
    <property type="match status" value="1"/>
</dbReference>
<keyword evidence="4" id="KW-0863">Zinc-finger</keyword>
<dbReference type="GO" id="GO:0005634">
    <property type="term" value="C:nucleus"/>
    <property type="evidence" value="ECO:0007669"/>
    <property type="project" value="UniProtKB-SubCell"/>
</dbReference>
<dbReference type="SMART" id="SM00355">
    <property type="entry name" value="ZnF_C2H2"/>
    <property type="match status" value="3"/>
</dbReference>
<comment type="subcellular location">
    <subcellularLocation>
        <location evidence="1">Nucleus</location>
    </subcellularLocation>
</comment>
<dbReference type="EnsemblMetazoa" id="AALB004330-RA">
    <property type="protein sequence ID" value="AALB004330-PA"/>
    <property type="gene ID" value="AALB004330"/>
</dbReference>
<dbReference type="Proteomes" id="UP000069272">
    <property type="component" value="Chromosome 3L"/>
</dbReference>
<evidence type="ECO:0000256" key="4">
    <source>
        <dbReference type="ARBA" id="ARBA00022771"/>
    </source>
</evidence>
<evidence type="ECO:0000256" key="6">
    <source>
        <dbReference type="ARBA" id="ARBA00023242"/>
    </source>
</evidence>
<dbReference type="GO" id="GO:0000981">
    <property type="term" value="F:DNA-binding transcription factor activity, RNA polymerase II-specific"/>
    <property type="evidence" value="ECO:0007669"/>
    <property type="project" value="TreeGrafter"/>
</dbReference>
<keyword evidence="3" id="KW-0677">Repeat</keyword>
<dbReference type="AlphaFoldDB" id="A0A182FCU4"/>
<evidence type="ECO:0000313" key="9">
    <source>
        <dbReference type="Proteomes" id="UP000069272"/>
    </source>
</evidence>
<evidence type="ECO:0000256" key="3">
    <source>
        <dbReference type="ARBA" id="ARBA00022737"/>
    </source>
</evidence>
<organism evidence="8 9">
    <name type="scientific">Anopheles albimanus</name>
    <name type="common">New world malaria mosquito</name>
    <dbReference type="NCBI Taxonomy" id="7167"/>
    <lineage>
        <taxon>Eukaryota</taxon>
        <taxon>Metazoa</taxon>
        <taxon>Ecdysozoa</taxon>
        <taxon>Arthropoda</taxon>
        <taxon>Hexapoda</taxon>
        <taxon>Insecta</taxon>
        <taxon>Pterygota</taxon>
        <taxon>Neoptera</taxon>
        <taxon>Endopterygota</taxon>
        <taxon>Diptera</taxon>
        <taxon>Nematocera</taxon>
        <taxon>Culicoidea</taxon>
        <taxon>Culicidae</taxon>
        <taxon>Anophelinae</taxon>
        <taxon>Anopheles</taxon>
    </lineage>
</organism>
<reference evidence="8" key="2">
    <citation type="submission" date="2022-08" db="UniProtKB">
        <authorList>
            <consortium name="EnsemblMetazoa"/>
        </authorList>
    </citation>
    <scope>IDENTIFICATION</scope>
    <source>
        <strain evidence="8">STECLA/ALBI9_A</strain>
    </source>
</reference>
<dbReference type="PROSITE" id="PS00028">
    <property type="entry name" value="ZINC_FINGER_C2H2_1"/>
    <property type="match status" value="1"/>
</dbReference>
<keyword evidence="6" id="KW-0539">Nucleus</keyword>
<dbReference type="InterPro" id="IPR036236">
    <property type="entry name" value="Znf_C2H2_sf"/>
</dbReference>
<evidence type="ECO:0000256" key="5">
    <source>
        <dbReference type="ARBA" id="ARBA00022833"/>
    </source>
</evidence>
<name>A0A182FCU4_ANOAL</name>
<evidence type="ECO:0000259" key="7">
    <source>
        <dbReference type="PROSITE" id="PS50157"/>
    </source>
</evidence>
<dbReference type="PANTHER" id="PTHR24394:SF44">
    <property type="entry name" value="ZINC FINGER PROTEIN 271-LIKE"/>
    <property type="match status" value="1"/>
</dbReference>